<dbReference type="RefSeq" id="WP_425546756.1">
    <property type="nucleotide sequence ID" value="NZ_BAAARR010000023.1"/>
</dbReference>
<proteinExistence type="predicted"/>
<evidence type="ECO:0000313" key="2">
    <source>
        <dbReference type="Proteomes" id="UP000579605"/>
    </source>
</evidence>
<dbReference type="EMBL" id="JACBZH010000001">
    <property type="protein sequence ID" value="NYH91317.1"/>
    <property type="molecule type" value="Genomic_DNA"/>
</dbReference>
<dbReference type="Gene3D" id="1.20.120.450">
    <property type="entry name" value="dinb family like domain"/>
    <property type="match status" value="1"/>
</dbReference>
<organism evidence="1 2">
    <name type="scientific">Actinopolymorpha rutila</name>
    <dbReference type="NCBI Taxonomy" id="446787"/>
    <lineage>
        <taxon>Bacteria</taxon>
        <taxon>Bacillati</taxon>
        <taxon>Actinomycetota</taxon>
        <taxon>Actinomycetes</taxon>
        <taxon>Propionibacteriales</taxon>
        <taxon>Actinopolymorphaceae</taxon>
        <taxon>Actinopolymorpha</taxon>
    </lineage>
</organism>
<keyword evidence="2" id="KW-1185">Reference proteome</keyword>
<sequence length="82" mass="8590">MGAEPYPGGQTKSLRDRITGLILDTARHAGHADIVRELIDGATGHAPGDTGIHASDDNWWQGYVASVDAAARAAQDQAQPAQ</sequence>
<evidence type="ECO:0000313" key="1">
    <source>
        <dbReference type="EMBL" id="NYH91317.1"/>
    </source>
</evidence>
<accession>A0A852ZDU8</accession>
<protein>
    <recommendedName>
        <fullName evidence="3">DUF664 domain-containing protein</fullName>
    </recommendedName>
</protein>
<dbReference type="AlphaFoldDB" id="A0A852ZDU8"/>
<dbReference type="Proteomes" id="UP000579605">
    <property type="component" value="Unassembled WGS sequence"/>
</dbReference>
<evidence type="ECO:0008006" key="3">
    <source>
        <dbReference type="Google" id="ProtNLM"/>
    </source>
</evidence>
<dbReference type="InterPro" id="IPR034660">
    <property type="entry name" value="DinB/YfiT-like"/>
</dbReference>
<reference evidence="1 2" key="1">
    <citation type="submission" date="2020-07" db="EMBL/GenBank/DDBJ databases">
        <title>Sequencing the genomes of 1000 actinobacteria strains.</title>
        <authorList>
            <person name="Klenk H.-P."/>
        </authorList>
    </citation>
    <scope>NUCLEOTIDE SEQUENCE [LARGE SCALE GENOMIC DNA]</scope>
    <source>
        <strain evidence="1 2">DSM 18448</strain>
    </source>
</reference>
<gene>
    <name evidence="1" type="ORF">F4554_003955</name>
</gene>
<name>A0A852ZDU8_9ACTN</name>
<dbReference type="SUPFAM" id="SSF109854">
    <property type="entry name" value="DinB/YfiT-like putative metalloenzymes"/>
    <property type="match status" value="1"/>
</dbReference>
<dbReference type="Pfam" id="PF04978">
    <property type="entry name" value="MST"/>
    <property type="match status" value="1"/>
</dbReference>
<dbReference type="InterPro" id="IPR007061">
    <property type="entry name" value="MST-like"/>
</dbReference>
<comment type="caution">
    <text evidence="1">The sequence shown here is derived from an EMBL/GenBank/DDBJ whole genome shotgun (WGS) entry which is preliminary data.</text>
</comment>